<evidence type="ECO:0000313" key="2">
    <source>
        <dbReference type="Proteomes" id="UP001253193"/>
    </source>
</evidence>
<name>A0AAW8PYS3_VIBPH</name>
<gene>
    <name evidence="1" type="ORF">QX249_10930</name>
</gene>
<dbReference type="Proteomes" id="UP001253193">
    <property type="component" value="Unassembled WGS sequence"/>
</dbReference>
<proteinExistence type="predicted"/>
<dbReference type="EMBL" id="JAUHGG010000003">
    <property type="protein sequence ID" value="MDS1821176.1"/>
    <property type="molecule type" value="Genomic_DNA"/>
</dbReference>
<sequence>MEINREDAVARYEKDFAWRAAWGRLANHPTIRKEKYPLQAQQEYIEHRAELANRRIAKLIPVLKIV</sequence>
<dbReference type="RefSeq" id="WP_311020033.1">
    <property type="nucleotide sequence ID" value="NZ_JAUHGG010000003.1"/>
</dbReference>
<protein>
    <submittedName>
        <fullName evidence="1">Uncharacterized protein</fullName>
    </submittedName>
</protein>
<evidence type="ECO:0000313" key="1">
    <source>
        <dbReference type="EMBL" id="MDS1821176.1"/>
    </source>
</evidence>
<reference evidence="1" key="1">
    <citation type="submission" date="2023-06" db="EMBL/GenBank/DDBJ databases">
        <title>Genomic Diversity of Vibrio spp. and Metagenomic Analysis of Pathogens in Florida Gulf Coastal Waters Following Hurricane Ian.</title>
        <authorList>
            <person name="Brumfield K.D."/>
        </authorList>
    </citation>
    <scope>NUCLEOTIDE SEQUENCE</scope>
    <source>
        <strain evidence="1">WBS2B-138</strain>
    </source>
</reference>
<comment type="caution">
    <text evidence="1">The sequence shown here is derived from an EMBL/GenBank/DDBJ whole genome shotgun (WGS) entry which is preliminary data.</text>
</comment>
<dbReference type="AlphaFoldDB" id="A0AAW8PYS3"/>
<accession>A0AAW8PYS3</accession>
<organism evidence="1 2">
    <name type="scientific">Vibrio parahaemolyticus</name>
    <dbReference type="NCBI Taxonomy" id="670"/>
    <lineage>
        <taxon>Bacteria</taxon>
        <taxon>Pseudomonadati</taxon>
        <taxon>Pseudomonadota</taxon>
        <taxon>Gammaproteobacteria</taxon>
        <taxon>Vibrionales</taxon>
        <taxon>Vibrionaceae</taxon>
        <taxon>Vibrio</taxon>
    </lineage>
</organism>